<dbReference type="GO" id="GO:0015074">
    <property type="term" value="P:DNA integration"/>
    <property type="evidence" value="ECO:0007669"/>
    <property type="project" value="InterPro"/>
</dbReference>
<evidence type="ECO:0000313" key="4">
    <source>
        <dbReference type="Proteomes" id="UP000199502"/>
    </source>
</evidence>
<dbReference type="Pfam" id="PF00665">
    <property type="entry name" value="rve"/>
    <property type="match status" value="1"/>
</dbReference>
<name>A0A1G5JKF7_9RHOB</name>
<sequence>MATHYQHLSFDERRKIAKWLEGKMPVPGIADRLSRPPSTIYRELKRNTYQDAELPQYSGYYAVNAQDKYERRRAIHRKLVANPKLKAAVEGALKAGWSPEQIAGRMRLEQHGIRVSHETIYRFAYSKLGIEEAFYRHLPEHRRRRRPRTHRRYQRSHIQDSQSLCHRPLTVAERQQFGHWECDLMMFRKENGKVNVTSLVERVSRFTVAMRNEDRRSEPIMEALIAGLAPLPAEARQSITFDRGTEFSAWRRLTDGIGLVSWFCDPQAPWQKGTVENTNGRLRKHLPRSTEPTALTNRYLTSICQSLNSTPRKCLGYRTPAEVFESNLMAISNRLK</sequence>
<dbReference type="EMBL" id="FMVT01000013">
    <property type="protein sequence ID" value="SCY88239.1"/>
    <property type="molecule type" value="Genomic_DNA"/>
</dbReference>
<dbReference type="Proteomes" id="UP000199502">
    <property type="component" value="Unassembled WGS sequence"/>
</dbReference>
<dbReference type="Pfam" id="PF13936">
    <property type="entry name" value="HTH_38"/>
    <property type="match status" value="1"/>
</dbReference>
<organism evidence="3 4">
    <name type="scientific">Paracoccus tibetensis</name>
    <dbReference type="NCBI Taxonomy" id="336292"/>
    <lineage>
        <taxon>Bacteria</taxon>
        <taxon>Pseudomonadati</taxon>
        <taxon>Pseudomonadota</taxon>
        <taxon>Alphaproteobacteria</taxon>
        <taxon>Rhodobacterales</taxon>
        <taxon>Paracoccaceae</taxon>
        <taxon>Paracoccus</taxon>
    </lineage>
</organism>
<dbReference type="NCBIfam" id="NF033563">
    <property type="entry name" value="transpos_IS30"/>
    <property type="match status" value="1"/>
</dbReference>
<evidence type="ECO:0000259" key="2">
    <source>
        <dbReference type="PROSITE" id="PS50994"/>
    </source>
</evidence>
<dbReference type="GO" id="GO:0032196">
    <property type="term" value="P:transposition"/>
    <property type="evidence" value="ECO:0007669"/>
    <property type="project" value="TreeGrafter"/>
</dbReference>
<protein>
    <submittedName>
        <fullName evidence="3">Transposase, IS30 family</fullName>
    </submittedName>
</protein>
<keyword evidence="1" id="KW-0233">DNA recombination</keyword>
<dbReference type="InterPro" id="IPR053392">
    <property type="entry name" value="Transposase_IS30-like"/>
</dbReference>
<dbReference type="GO" id="GO:0005829">
    <property type="term" value="C:cytosol"/>
    <property type="evidence" value="ECO:0007669"/>
    <property type="project" value="TreeGrafter"/>
</dbReference>
<dbReference type="InterPro" id="IPR001584">
    <property type="entry name" value="Integrase_cat-core"/>
</dbReference>
<dbReference type="GO" id="GO:0003676">
    <property type="term" value="F:nucleic acid binding"/>
    <property type="evidence" value="ECO:0007669"/>
    <property type="project" value="InterPro"/>
</dbReference>
<dbReference type="RefSeq" id="WP_090747056.1">
    <property type="nucleotide sequence ID" value="NZ_FMVT01000013.1"/>
</dbReference>
<dbReference type="AlphaFoldDB" id="A0A1G5JKF7"/>
<proteinExistence type="predicted"/>
<reference evidence="3 4" key="1">
    <citation type="submission" date="2016-10" db="EMBL/GenBank/DDBJ databases">
        <authorList>
            <person name="de Groot N.N."/>
        </authorList>
    </citation>
    <scope>NUCLEOTIDE SEQUENCE [LARGE SCALE GENOMIC DNA]</scope>
    <source>
        <strain evidence="3 4">CGMCC 1.8925</strain>
    </source>
</reference>
<dbReference type="InterPro" id="IPR012337">
    <property type="entry name" value="RNaseH-like_sf"/>
</dbReference>
<feature type="domain" description="Integrase catalytic" evidence="2">
    <location>
        <begin position="164"/>
        <end position="328"/>
    </location>
</feature>
<dbReference type="PANTHER" id="PTHR10948:SF23">
    <property type="entry name" value="TRANSPOSASE INSI FOR INSERTION SEQUENCE ELEMENT IS30A-RELATED"/>
    <property type="match status" value="1"/>
</dbReference>
<dbReference type="InterPro" id="IPR051917">
    <property type="entry name" value="Transposase-Integrase"/>
</dbReference>
<dbReference type="InterPro" id="IPR036397">
    <property type="entry name" value="RNaseH_sf"/>
</dbReference>
<evidence type="ECO:0000313" key="3">
    <source>
        <dbReference type="EMBL" id="SCY88239.1"/>
    </source>
</evidence>
<accession>A0A1G5JKF7</accession>
<dbReference type="PROSITE" id="PS50994">
    <property type="entry name" value="INTEGRASE"/>
    <property type="match status" value="1"/>
</dbReference>
<dbReference type="OrthoDB" id="9803231at2"/>
<dbReference type="Gene3D" id="3.30.420.10">
    <property type="entry name" value="Ribonuclease H-like superfamily/Ribonuclease H"/>
    <property type="match status" value="1"/>
</dbReference>
<evidence type="ECO:0000256" key="1">
    <source>
        <dbReference type="ARBA" id="ARBA00023172"/>
    </source>
</evidence>
<dbReference type="GO" id="GO:0004803">
    <property type="term" value="F:transposase activity"/>
    <property type="evidence" value="ECO:0007669"/>
    <property type="project" value="TreeGrafter"/>
</dbReference>
<gene>
    <name evidence="3" type="ORF">SAMN05660710_03245</name>
</gene>
<keyword evidence="4" id="KW-1185">Reference proteome</keyword>
<dbReference type="SUPFAM" id="SSF53098">
    <property type="entry name" value="Ribonuclease H-like"/>
    <property type="match status" value="1"/>
</dbReference>
<dbReference type="GO" id="GO:0006310">
    <property type="term" value="P:DNA recombination"/>
    <property type="evidence" value="ECO:0007669"/>
    <property type="project" value="UniProtKB-KW"/>
</dbReference>
<dbReference type="InterPro" id="IPR025246">
    <property type="entry name" value="IS30-like_HTH"/>
</dbReference>
<dbReference type="PANTHER" id="PTHR10948">
    <property type="entry name" value="TRANSPOSASE"/>
    <property type="match status" value="1"/>
</dbReference>